<dbReference type="EMBL" id="RSDW01000001">
    <property type="protein sequence ID" value="RSL14570.1"/>
    <property type="molecule type" value="Genomic_DNA"/>
</dbReference>
<dbReference type="InterPro" id="IPR006690">
    <property type="entry name" value="OMPA-like_CS"/>
</dbReference>
<comment type="caution">
    <text evidence="9">The sequence shown here is derived from an EMBL/GenBank/DDBJ whole genome shotgun (WGS) entry which is preliminary data.</text>
</comment>
<proteinExistence type="inferred from homology"/>
<dbReference type="InterPro" id="IPR006664">
    <property type="entry name" value="OMP_bac"/>
</dbReference>
<dbReference type="HAMAP" id="MF_02204">
    <property type="entry name" value="Pal"/>
    <property type="match status" value="1"/>
</dbReference>
<dbReference type="PANTHER" id="PTHR30329:SF21">
    <property type="entry name" value="LIPOPROTEIN YIAD-RELATED"/>
    <property type="match status" value="1"/>
</dbReference>
<evidence type="ECO:0000256" key="6">
    <source>
        <dbReference type="HAMAP-Rule" id="MF_02204"/>
    </source>
</evidence>
<keyword evidence="10" id="KW-1185">Reference proteome</keyword>
<dbReference type="OrthoDB" id="9809164at2"/>
<reference evidence="9 10" key="1">
    <citation type="submission" date="2018-12" db="EMBL/GenBank/DDBJ databases">
        <title>Sequencing of bacterial isolates from soil warming experiment in Harvard Forest, Massachusetts, USA.</title>
        <authorList>
            <person name="Deangelis K."/>
        </authorList>
    </citation>
    <scope>NUCLEOTIDE SEQUENCE [LARGE SCALE GENOMIC DNA]</scope>
    <source>
        <strain evidence="9 10">EB153</strain>
    </source>
</reference>
<dbReference type="InterPro" id="IPR039001">
    <property type="entry name" value="Pal"/>
</dbReference>
<dbReference type="PROSITE" id="PS51257">
    <property type="entry name" value="PROKAR_LIPOPROTEIN"/>
    <property type="match status" value="1"/>
</dbReference>
<evidence type="ECO:0000256" key="4">
    <source>
        <dbReference type="ARBA" id="ARBA00023237"/>
    </source>
</evidence>
<keyword evidence="2 6" id="KW-0472">Membrane</keyword>
<evidence type="ECO:0000256" key="5">
    <source>
        <dbReference type="ARBA" id="ARBA00023288"/>
    </source>
</evidence>
<evidence type="ECO:0000313" key="9">
    <source>
        <dbReference type="EMBL" id="RSL14570.1"/>
    </source>
</evidence>
<evidence type="ECO:0000313" key="10">
    <source>
        <dbReference type="Proteomes" id="UP000269669"/>
    </source>
</evidence>
<dbReference type="PANTHER" id="PTHR30329">
    <property type="entry name" value="STATOR ELEMENT OF FLAGELLAR MOTOR COMPLEX"/>
    <property type="match status" value="1"/>
</dbReference>
<dbReference type="PROSITE" id="PS01068">
    <property type="entry name" value="OMPA_1"/>
    <property type="match status" value="1"/>
</dbReference>
<dbReference type="RefSeq" id="WP_125483415.1">
    <property type="nucleotide sequence ID" value="NZ_RSDW01000001.1"/>
</dbReference>
<dbReference type="SUPFAM" id="SSF103088">
    <property type="entry name" value="OmpA-like"/>
    <property type="match status" value="1"/>
</dbReference>
<dbReference type="GO" id="GO:0009279">
    <property type="term" value="C:cell outer membrane"/>
    <property type="evidence" value="ECO:0007669"/>
    <property type="project" value="UniProtKB-SubCell"/>
</dbReference>
<feature type="signal peptide" evidence="7">
    <location>
        <begin position="1"/>
        <end position="27"/>
    </location>
</feature>
<dbReference type="Gene3D" id="3.30.1330.60">
    <property type="entry name" value="OmpA-like domain"/>
    <property type="match status" value="1"/>
</dbReference>
<gene>
    <name evidence="6" type="primary">pal</name>
    <name evidence="9" type="ORF">EDE15_0022</name>
</gene>
<keyword evidence="1 6" id="KW-0732">Signal</keyword>
<dbReference type="PRINTS" id="PR01021">
    <property type="entry name" value="OMPADOMAIN"/>
</dbReference>
<feature type="domain" description="OmpA-like" evidence="8">
    <location>
        <begin position="135"/>
        <end position="250"/>
    </location>
</feature>
<name>A0A3R9Q6G2_9BACT</name>
<protein>
    <recommendedName>
        <fullName evidence="6">Peptidoglycan-associated lipoprotein</fullName>
        <shortName evidence="6">PAL</shortName>
    </recommendedName>
</protein>
<evidence type="ECO:0000256" key="2">
    <source>
        <dbReference type="ARBA" id="ARBA00023136"/>
    </source>
</evidence>
<evidence type="ECO:0000256" key="1">
    <source>
        <dbReference type="ARBA" id="ARBA00022729"/>
    </source>
</evidence>
<dbReference type="GO" id="GO:0051301">
    <property type="term" value="P:cell division"/>
    <property type="evidence" value="ECO:0007669"/>
    <property type="project" value="InterPro"/>
</dbReference>
<dbReference type="InterPro" id="IPR006665">
    <property type="entry name" value="OmpA-like"/>
</dbReference>
<dbReference type="CDD" id="cd07185">
    <property type="entry name" value="OmpA_C-like"/>
    <property type="match status" value="1"/>
</dbReference>
<evidence type="ECO:0000256" key="3">
    <source>
        <dbReference type="ARBA" id="ARBA00023139"/>
    </source>
</evidence>
<keyword evidence="4 6" id="KW-0998">Cell outer membrane</keyword>
<dbReference type="InterPro" id="IPR050330">
    <property type="entry name" value="Bact_OuterMem_StrucFunc"/>
</dbReference>
<dbReference type="PROSITE" id="PS51123">
    <property type="entry name" value="OMPA_2"/>
    <property type="match status" value="1"/>
</dbReference>
<keyword evidence="3 6" id="KW-0564">Palmitate</keyword>
<evidence type="ECO:0000256" key="7">
    <source>
        <dbReference type="SAM" id="SignalP"/>
    </source>
</evidence>
<comment type="similarity">
    <text evidence="6">Belongs to the Pal lipoprotein family.</text>
</comment>
<accession>A0A3R9Q6G2</accession>
<dbReference type="Pfam" id="PF00691">
    <property type="entry name" value="OmpA"/>
    <property type="match status" value="1"/>
</dbReference>
<organism evidence="9 10">
    <name type="scientific">Edaphobacter aggregans</name>
    <dbReference type="NCBI Taxonomy" id="570835"/>
    <lineage>
        <taxon>Bacteria</taxon>
        <taxon>Pseudomonadati</taxon>
        <taxon>Acidobacteriota</taxon>
        <taxon>Terriglobia</taxon>
        <taxon>Terriglobales</taxon>
        <taxon>Acidobacteriaceae</taxon>
        <taxon>Edaphobacter</taxon>
    </lineage>
</organism>
<dbReference type="AlphaFoldDB" id="A0A3R9Q6G2"/>
<sequence>MNARPSLSQALALASTLAILTATGCHKNTAAPPAAIPPAPAPAAAPTAAITADPLAVDLGQSVVLNWRTQNATVVTIDGIGEVPANGTQTVAPSSSTNFHLTAKGDGGSTEANVRVTVRVPVAPTPPPAETDMTSEQLFKQNVKDAFFDFDSYELRPDAVAATSGAATFLIAHPTLKIVIGGYADERGSAEYNLALGENRANAARTALVNAGVPANRLRVISFGKEKQFCTESNEECWQQNRRAQFSIDR</sequence>
<feature type="chain" id="PRO_5018690986" description="Peptidoglycan-associated lipoprotein" evidence="7">
    <location>
        <begin position="28"/>
        <end position="250"/>
    </location>
</feature>
<evidence type="ECO:0000259" key="8">
    <source>
        <dbReference type="PROSITE" id="PS51123"/>
    </source>
</evidence>
<keyword evidence="5 6" id="KW-0449">Lipoprotein</keyword>
<comment type="subcellular location">
    <subcellularLocation>
        <location evidence="6">Cell outer membrane</location>
        <topology evidence="6">Lipid-anchor</topology>
    </subcellularLocation>
</comment>
<dbReference type="InterPro" id="IPR036737">
    <property type="entry name" value="OmpA-like_sf"/>
</dbReference>
<dbReference type="Proteomes" id="UP000269669">
    <property type="component" value="Unassembled WGS sequence"/>
</dbReference>